<organism evidence="1 2">
    <name type="scientific">Chryseobacterium mucoviscidosis</name>
    <dbReference type="NCBI Taxonomy" id="1945581"/>
    <lineage>
        <taxon>Bacteria</taxon>
        <taxon>Pseudomonadati</taxon>
        <taxon>Bacteroidota</taxon>
        <taxon>Flavobacteriia</taxon>
        <taxon>Flavobacteriales</taxon>
        <taxon>Weeksellaceae</taxon>
        <taxon>Chryseobacterium group</taxon>
        <taxon>Chryseobacterium</taxon>
    </lineage>
</organism>
<sequence length="76" mass="8939">MATKNKTAQENKKSCRKVYRKNIKFRIALSETSESLILFGFSPSEFPTTRNCFGLRRRRSPKAYFDSGLPCRNFRR</sequence>
<dbReference type="AlphaFoldDB" id="A0A202BYF4"/>
<evidence type="ECO:0000313" key="1">
    <source>
        <dbReference type="EMBL" id="OVE56332.1"/>
    </source>
</evidence>
<gene>
    <name evidence="1" type="ORF">B0E34_12365</name>
</gene>
<dbReference type="RefSeq" id="WP_123956623.1">
    <property type="nucleotide sequence ID" value="NZ_MVAG01000122.1"/>
</dbReference>
<comment type="caution">
    <text evidence="1">The sequence shown here is derived from an EMBL/GenBank/DDBJ whole genome shotgun (WGS) entry which is preliminary data.</text>
</comment>
<keyword evidence="2" id="KW-1185">Reference proteome</keyword>
<proteinExistence type="predicted"/>
<dbReference type="EMBL" id="MVAG01000122">
    <property type="protein sequence ID" value="OVE56332.1"/>
    <property type="molecule type" value="Genomic_DNA"/>
</dbReference>
<name>A0A202BYF4_9FLAO</name>
<reference evidence="2" key="1">
    <citation type="submission" date="2017-02" db="EMBL/GenBank/DDBJ databases">
        <authorList>
            <person name="Tetz G."/>
            <person name="Tetz V."/>
        </authorList>
    </citation>
    <scope>NUCLEOTIDE SEQUENCE [LARGE SCALE GENOMIC DNA]</scope>
    <source>
        <strain evidence="2">VT16-26</strain>
    </source>
</reference>
<protein>
    <submittedName>
        <fullName evidence="1">Uncharacterized protein</fullName>
    </submittedName>
</protein>
<dbReference type="Proteomes" id="UP000196355">
    <property type="component" value="Unassembled WGS sequence"/>
</dbReference>
<evidence type="ECO:0000313" key="2">
    <source>
        <dbReference type="Proteomes" id="UP000196355"/>
    </source>
</evidence>
<accession>A0A202BYF4</accession>